<reference evidence="1" key="1">
    <citation type="submission" date="2011-10" db="EMBL/GenBank/DDBJ databases">
        <title>Provirophages and transpovirons: unique mobilome of giant viruses.</title>
        <authorList>
            <person name="Desnues C."/>
            <person name="LaScola B."/>
            <person name="Yutin N."/>
            <person name="Fournous G."/>
            <person name="Koonin E."/>
            <person name="Raoult D."/>
        </authorList>
    </citation>
    <scope>NUCLEOTIDE SEQUENCE</scope>
    <source>
        <strain evidence="1">Mv13-c7</strain>
    </source>
</reference>
<accession>H2EBK5</accession>
<proteinExistence type="predicted"/>
<gene>
    <name evidence="1" type="ORF">c7_L715</name>
</gene>
<sequence length="18" mass="2093">MSILILYINDINNINNTD</sequence>
<dbReference type="EMBL" id="JN885991">
    <property type="protein sequence ID" value="AEX61778.1"/>
    <property type="molecule type" value="Genomic_DNA"/>
</dbReference>
<name>H2EBK5_9VIRU</name>
<protein>
    <submittedName>
        <fullName evidence="1">Uncharacterized protein</fullName>
    </submittedName>
</protein>
<organism evidence="1">
    <name type="scientific">Megavirus courdo7</name>
    <dbReference type="NCBI Taxonomy" id="1128135"/>
    <lineage>
        <taxon>Viruses</taxon>
        <taxon>Varidnaviria</taxon>
        <taxon>Bamfordvirae</taxon>
        <taxon>Nucleocytoviricota</taxon>
        <taxon>Megaviricetes</taxon>
        <taxon>Imitervirales</taxon>
        <taxon>Mimiviridae</taxon>
        <taxon>Megamimivirinae</taxon>
        <taxon>Megavirus</taxon>
    </lineage>
</organism>
<evidence type="ECO:0000313" key="1">
    <source>
        <dbReference type="EMBL" id="AEX61778.1"/>
    </source>
</evidence>